<evidence type="ECO:0000256" key="1">
    <source>
        <dbReference type="SAM" id="Coils"/>
    </source>
</evidence>
<dbReference type="InParanoid" id="A0A1Q3C3M1"/>
<evidence type="ECO:0000313" key="3">
    <source>
        <dbReference type="EMBL" id="GAV74836.1"/>
    </source>
</evidence>
<dbReference type="PANTHER" id="PTHR16441">
    <property type="entry name" value="FIDIPIDINE"/>
    <property type="match status" value="1"/>
</dbReference>
<keyword evidence="4" id="KW-1185">Reference proteome</keyword>
<gene>
    <name evidence="3" type="ORF">CFOL_v3_18316</name>
</gene>
<dbReference type="OrthoDB" id="16092at2759"/>
<dbReference type="InterPro" id="IPR039116">
    <property type="entry name" value="CCDC93"/>
</dbReference>
<sequence>PTTSAFILSSVHSSRTIEAHQPQSRSKSISTLLTSESRQSFFMAESHSNISVCDKQAGPQSDAVSIQTSTHCDKIEYELQCLRERIRKKGACTAVQKIVSLMESLKALRRQESEFHAKRSELQVEVIKLEEKVATGCDSESLFNDLDHSLSDSLEQLNSAKRELAARLRTILSIKRKLDDVPSQSELIQYERRFSELYVHIQDKLRQTRKYYATYNALLEIKELMLKEVSLLNSISSQFQNAIASTAGRMILIDSMEGIVKGSQQKLEKVQNGIQEEQKVCDALKERYTAAIAEQRRCYSLLQVFQEECAKNERLRSQNSV</sequence>
<dbReference type="FunCoup" id="A0A1Q3C3M1">
    <property type="interactions" value="346"/>
</dbReference>
<proteinExistence type="predicted"/>
<comment type="caution">
    <text evidence="3">The sequence shown here is derived from an EMBL/GenBank/DDBJ whole genome shotgun (WGS) entry which is preliminary data.</text>
</comment>
<evidence type="ECO:0000259" key="2">
    <source>
        <dbReference type="Pfam" id="PF09762"/>
    </source>
</evidence>
<dbReference type="GO" id="GO:0006893">
    <property type="term" value="P:Golgi to plasma membrane transport"/>
    <property type="evidence" value="ECO:0007669"/>
    <property type="project" value="TreeGrafter"/>
</dbReference>
<evidence type="ECO:0000313" key="4">
    <source>
        <dbReference type="Proteomes" id="UP000187406"/>
    </source>
</evidence>
<protein>
    <recommendedName>
        <fullName evidence="2">CCDC93 coiled-coil domain-containing protein</fullName>
    </recommendedName>
</protein>
<accession>A0A1Q3C3M1</accession>
<dbReference type="Proteomes" id="UP000187406">
    <property type="component" value="Unassembled WGS sequence"/>
</dbReference>
<dbReference type="InterPro" id="IPR019159">
    <property type="entry name" value="CCDC93_CC"/>
</dbReference>
<name>A0A1Q3C3M1_CEPFO</name>
<feature type="domain" description="CCDC93 coiled-coil" evidence="2">
    <location>
        <begin position="70"/>
        <end position="318"/>
    </location>
</feature>
<dbReference type="PANTHER" id="PTHR16441:SF0">
    <property type="entry name" value="COILED-COIL DOMAIN-CONTAINING PROTEIN 93"/>
    <property type="match status" value="1"/>
</dbReference>
<feature type="coiled-coil region" evidence="1">
    <location>
        <begin position="267"/>
        <end position="294"/>
    </location>
</feature>
<dbReference type="AlphaFoldDB" id="A0A1Q3C3M1"/>
<dbReference type="STRING" id="3775.A0A1Q3C3M1"/>
<organism evidence="3 4">
    <name type="scientific">Cephalotus follicularis</name>
    <name type="common">Albany pitcher plant</name>
    <dbReference type="NCBI Taxonomy" id="3775"/>
    <lineage>
        <taxon>Eukaryota</taxon>
        <taxon>Viridiplantae</taxon>
        <taxon>Streptophyta</taxon>
        <taxon>Embryophyta</taxon>
        <taxon>Tracheophyta</taxon>
        <taxon>Spermatophyta</taxon>
        <taxon>Magnoliopsida</taxon>
        <taxon>eudicotyledons</taxon>
        <taxon>Gunneridae</taxon>
        <taxon>Pentapetalae</taxon>
        <taxon>rosids</taxon>
        <taxon>fabids</taxon>
        <taxon>Oxalidales</taxon>
        <taxon>Cephalotaceae</taxon>
        <taxon>Cephalotus</taxon>
    </lineage>
</organism>
<keyword evidence="1" id="KW-0175">Coiled coil</keyword>
<feature type="non-terminal residue" evidence="3">
    <location>
        <position position="1"/>
    </location>
</feature>
<dbReference type="EMBL" id="BDDD01001280">
    <property type="protein sequence ID" value="GAV74836.1"/>
    <property type="molecule type" value="Genomic_DNA"/>
</dbReference>
<dbReference type="Pfam" id="PF09762">
    <property type="entry name" value="CCDC93_CC"/>
    <property type="match status" value="1"/>
</dbReference>
<reference evidence="4" key="1">
    <citation type="submission" date="2016-04" db="EMBL/GenBank/DDBJ databases">
        <title>Cephalotus genome sequencing.</title>
        <authorList>
            <person name="Fukushima K."/>
            <person name="Hasebe M."/>
            <person name="Fang X."/>
        </authorList>
    </citation>
    <scope>NUCLEOTIDE SEQUENCE [LARGE SCALE GENOMIC DNA]</scope>
    <source>
        <strain evidence="4">cv. St1</strain>
    </source>
</reference>